<dbReference type="InterPro" id="IPR009522">
    <property type="entry name" value="Capsid_Phlebovir/Tenuivir"/>
</dbReference>
<feature type="coiled-coil region" evidence="10">
    <location>
        <begin position="86"/>
        <end position="117"/>
    </location>
</feature>
<keyword evidence="8" id="KW-1035">Host cytoplasm</keyword>
<keyword evidence="5" id="KW-0946">Virion</keyword>
<dbReference type="GO" id="GO:0019013">
    <property type="term" value="C:viral nucleocapsid"/>
    <property type="evidence" value="ECO:0007669"/>
    <property type="project" value="UniProtKB-KW"/>
</dbReference>
<evidence type="ECO:0000256" key="1">
    <source>
        <dbReference type="ARBA" id="ARBA00004192"/>
    </source>
</evidence>
<reference evidence="11" key="1">
    <citation type="submission" date="2017-05" db="EMBL/GenBank/DDBJ databases">
        <title>Discovery of negative sense RNA viruses associated with Apple Rubbery Wood and Apple Flat Limb Diseases by Next Generation Sequencing.</title>
        <authorList>
            <person name="Rott M.E."/>
            <person name="Kesanakurti P."/>
            <person name="Boyes I."/>
            <person name="Bewarth C."/>
            <person name="Jelkman W."/>
        </authorList>
    </citation>
    <scope>NUCLEOTIDE SEQUENCE</scope>
    <source>
        <strain evidence="11">R7</strain>
    </source>
</reference>
<evidence type="ECO:0000256" key="3">
    <source>
        <dbReference type="ARBA" id="ARBA00014389"/>
    </source>
</evidence>
<name>A0A2S1B5F6_9VIRU</name>
<dbReference type="EMBL" id="MF062146">
    <property type="protein sequence ID" value="AWC67532.1"/>
    <property type="molecule type" value="Genomic_RNA"/>
</dbReference>
<gene>
    <name evidence="11" type="primary">CP</name>
</gene>
<evidence type="ECO:0000256" key="8">
    <source>
        <dbReference type="ARBA" id="ARBA00023200"/>
    </source>
</evidence>
<organism evidence="11">
    <name type="scientific">Apple rubbery wood virus 2</name>
    <dbReference type="NCBI Taxonomy" id="2164103"/>
    <lineage>
        <taxon>Viruses</taxon>
        <taxon>Riboviria</taxon>
        <taxon>Orthornavirae</taxon>
        <taxon>Negarnaviricota</taxon>
        <taxon>Polyploviricotina</taxon>
        <taxon>Bunyaviricetes</taxon>
        <taxon>Hareavirales</taxon>
        <taxon>Phenuiviridae</taxon>
        <taxon>Rubodvirus</taxon>
        <taxon>Rubodvirus prosserense</taxon>
    </lineage>
</organism>
<evidence type="ECO:0000256" key="2">
    <source>
        <dbReference type="ARBA" id="ARBA00004328"/>
    </source>
</evidence>
<evidence type="ECO:0000256" key="4">
    <source>
        <dbReference type="ARBA" id="ARBA00022561"/>
    </source>
</evidence>
<evidence type="ECO:0000256" key="6">
    <source>
        <dbReference type="ARBA" id="ARBA00022884"/>
    </source>
</evidence>
<sequence length="288" mass="32385">MAEGNFTLTGLTTALTLINHLLTVSATNFKAAAKANARYFAYDGFNANEILNAFITIFLTNTNSDDALQDLCDIVNVGLTRGNIREDQLKKTSKRGKERIEELSKKYNIKIKKTKNESFTLSNSTLTFTRSISVFPYVASQLLATSSCILEQNNCKFGTDSLPAAFKHSGFASLIPNIANNNYCLVLFQCHVAYMISFGKKINPGNKDDDSTWYKKQSQYSVAAWNNLSLYNNDYRKTAFKNLGLDSHGKYGELYLKIVNNLRKSIKGEEVKPADLEPFIKEDKDLKW</sequence>
<dbReference type="GO" id="GO:0003723">
    <property type="term" value="F:RNA binding"/>
    <property type="evidence" value="ECO:0007669"/>
    <property type="project" value="UniProtKB-KW"/>
</dbReference>
<keyword evidence="10" id="KW-0175">Coiled coil</keyword>
<evidence type="ECO:0000256" key="9">
    <source>
        <dbReference type="ARBA" id="ARBA00033344"/>
    </source>
</evidence>
<evidence type="ECO:0000313" key="11">
    <source>
        <dbReference type="EMBL" id="AWC67532.1"/>
    </source>
</evidence>
<keyword evidence="7" id="KW-0543">Viral nucleoprotein</keyword>
<protein>
    <recommendedName>
        <fullName evidence="3">Nucleoprotein</fullName>
    </recommendedName>
    <alternativeName>
        <fullName evidence="9">Nucleocapsid protein</fullName>
    </alternativeName>
</protein>
<proteinExistence type="predicted"/>
<dbReference type="Pfam" id="PF05733">
    <property type="entry name" value="Tenui_N"/>
    <property type="match status" value="1"/>
</dbReference>
<accession>A0A2S1B5F6</accession>
<evidence type="ECO:0000256" key="10">
    <source>
        <dbReference type="SAM" id="Coils"/>
    </source>
</evidence>
<evidence type="ECO:0000256" key="7">
    <source>
        <dbReference type="ARBA" id="ARBA00023086"/>
    </source>
</evidence>
<keyword evidence="4" id="KW-0167">Capsid protein</keyword>
<dbReference type="GO" id="GO:0030430">
    <property type="term" value="C:host cell cytoplasm"/>
    <property type="evidence" value="ECO:0007669"/>
    <property type="project" value="UniProtKB-SubCell"/>
</dbReference>
<keyword evidence="6" id="KW-0694">RNA-binding</keyword>
<comment type="subcellular location">
    <subcellularLocation>
        <location evidence="1">Host cytoplasm</location>
    </subcellularLocation>
    <subcellularLocation>
        <location evidence="2">Virion</location>
    </subcellularLocation>
</comment>
<evidence type="ECO:0000256" key="5">
    <source>
        <dbReference type="ARBA" id="ARBA00022844"/>
    </source>
</evidence>